<feature type="domain" description="Bacterial type II secretion system protein E" evidence="3">
    <location>
        <begin position="150"/>
        <end position="435"/>
    </location>
</feature>
<accession>A0AA41QHB8</accession>
<keyword evidence="5" id="KW-1185">Reference proteome</keyword>
<reference evidence="4" key="1">
    <citation type="submission" date="2022-01" db="EMBL/GenBank/DDBJ databases">
        <title>Antribacter sp. nov., isolated from Guizhou of China.</title>
        <authorList>
            <person name="Chengliang C."/>
            <person name="Ya Z."/>
        </authorList>
    </citation>
    <scope>NUCLEOTIDE SEQUENCE</scope>
    <source>
        <strain evidence="4">KLBMP 9083</strain>
    </source>
</reference>
<evidence type="ECO:0000313" key="4">
    <source>
        <dbReference type="EMBL" id="MCF4122810.1"/>
    </source>
</evidence>
<dbReference type="CDD" id="cd01130">
    <property type="entry name" value="VirB11-like_ATPase"/>
    <property type="match status" value="1"/>
</dbReference>
<comment type="caution">
    <text evidence="4">The sequence shown here is derived from an EMBL/GenBank/DDBJ whole genome shotgun (WGS) entry which is preliminary data.</text>
</comment>
<proteinExistence type="inferred from homology"/>
<evidence type="ECO:0000259" key="3">
    <source>
        <dbReference type="Pfam" id="PF00437"/>
    </source>
</evidence>
<feature type="region of interest" description="Disordered" evidence="2">
    <location>
        <begin position="14"/>
        <end position="83"/>
    </location>
</feature>
<dbReference type="AlphaFoldDB" id="A0AA41QHB8"/>
<feature type="compositionally biased region" description="Polar residues" evidence="2">
    <location>
        <begin position="60"/>
        <end position="71"/>
    </location>
</feature>
<protein>
    <submittedName>
        <fullName evidence="4">CpaF family protein</fullName>
    </submittedName>
</protein>
<evidence type="ECO:0000313" key="5">
    <source>
        <dbReference type="Proteomes" id="UP001165405"/>
    </source>
</evidence>
<dbReference type="Gene3D" id="3.40.50.300">
    <property type="entry name" value="P-loop containing nucleotide triphosphate hydrolases"/>
    <property type="match status" value="1"/>
</dbReference>
<dbReference type="Proteomes" id="UP001165405">
    <property type="component" value="Unassembled WGS sequence"/>
</dbReference>
<dbReference type="Pfam" id="PF00437">
    <property type="entry name" value="T2SSE"/>
    <property type="match status" value="1"/>
</dbReference>
<evidence type="ECO:0000256" key="1">
    <source>
        <dbReference type="ARBA" id="ARBA00006611"/>
    </source>
</evidence>
<dbReference type="SUPFAM" id="SSF52540">
    <property type="entry name" value="P-loop containing nucleoside triphosphate hydrolases"/>
    <property type="match status" value="1"/>
</dbReference>
<dbReference type="GO" id="GO:0016887">
    <property type="term" value="F:ATP hydrolysis activity"/>
    <property type="evidence" value="ECO:0007669"/>
    <property type="project" value="InterPro"/>
</dbReference>
<dbReference type="PANTHER" id="PTHR30486:SF15">
    <property type="entry name" value="TYPE II_IV SECRETION SYSTEM ATPASE"/>
    <property type="match status" value="1"/>
</dbReference>
<sequence>MKLTEKLAALGLAESARPEAPAAGTAAVPAPAGGAPATVRDPAAAAAPEGAARPAPGSDTGRSLSARTSTPVAAPAEASGGDALTQLKDTAAAALFERLGARLHDPSLSEEKLHALVRTELNHVVEEQDVPLTTEQRQRLLGDVQDDVLGHGPLQRLLDDPTVTEIMVNGPDKVYVEQAGKLLRSEARFSSEEHLRRIIERIVFRVGRRIDESSPLVDARLADGSRVNAIIPPLAFSGSSLTIRKFSRDPFTVHDLIRFGSLTPEMSELLQACVQARLNIIVSGGTGTGKTTLLNVLSSFIPETERIITIEDAVELQLQQEHVVRLESRPANVEGKGEVVIRDLVRNSLRMRPDRIVVGEVRGGETLDMLQAMNTGHDGSLSTVHANSPRDAISRLETLVLMAGMDLPLRAVREQISAAVDLVVQLTRLKDGSRRVTAVTEVQGMEGQTVTLQDAFVFDYAAGVDSDGRFLGRPVATGVRPRFTDRFAELGIALSPAVFGAVGTGGRR</sequence>
<dbReference type="FunFam" id="3.40.50.300:FF:000521">
    <property type="entry name" value="Type II secretion system protein E"/>
    <property type="match status" value="1"/>
</dbReference>
<dbReference type="InterPro" id="IPR001482">
    <property type="entry name" value="T2SS/T4SS_dom"/>
</dbReference>
<dbReference type="InterPro" id="IPR027417">
    <property type="entry name" value="P-loop_NTPase"/>
</dbReference>
<feature type="compositionally biased region" description="Low complexity" evidence="2">
    <location>
        <begin position="20"/>
        <end position="56"/>
    </location>
</feature>
<comment type="similarity">
    <text evidence="1">Belongs to the GSP E family.</text>
</comment>
<name>A0AA41QHB8_9MICO</name>
<organism evidence="4 5">
    <name type="scientific">Antribacter soli</name>
    <dbReference type="NCBI Taxonomy" id="2910976"/>
    <lineage>
        <taxon>Bacteria</taxon>
        <taxon>Bacillati</taxon>
        <taxon>Actinomycetota</taxon>
        <taxon>Actinomycetes</taxon>
        <taxon>Micrococcales</taxon>
        <taxon>Promicromonosporaceae</taxon>
        <taxon>Antribacter</taxon>
    </lineage>
</organism>
<evidence type="ECO:0000256" key="2">
    <source>
        <dbReference type="SAM" id="MobiDB-lite"/>
    </source>
</evidence>
<gene>
    <name evidence="4" type="ORF">L1785_17680</name>
</gene>
<dbReference type="PANTHER" id="PTHR30486">
    <property type="entry name" value="TWITCHING MOTILITY PROTEIN PILT"/>
    <property type="match status" value="1"/>
</dbReference>
<dbReference type="RefSeq" id="WP_236090603.1">
    <property type="nucleotide sequence ID" value="NZ_JAKGSG010000049.1"/>
</dbReference>
<dbReference type="InterPro" id="IPR050921">
    <property type="entry name" value="T4SS_GSP_E_ATPase"/>
</dbReference>
<dbReference type="EMBL" id="JAKGSG010000049">
    <property type="protein sequence ID" value="MCF4122810.1"/>
    <property type="molecule type" value="Genomic_DNA"/>
</dbReference>
<dbReference type="Gene3D" id="3.30.450.380">
    <property type="match status" value="1"/>
</dbReference>